<evidence type="ECO:0000313" key="2">
    <source>
        <dbReference type="EMBL" id="KAF7349610.1"/>
    </source>
</evidence>
<proteinExistence type="predicted"/>
<dbReference type="Proteomes" id="UP000623467">
    <property type="component" value="Unassembled WGS sequence"/>
</dbReference>
<dbReference type="AlphaFoldDB" id="A0A8H6Y0M1"/>
<evidence type="ECO:0008006" key="4">
    <source>
        <dbReference type="Google" id="ProtNLM"/>
    </source>
</evidence>
<evidence type="ECO:0000313" key="3">
    <source>
        <dbReference type="Proteomes" id="UP000623467"/>
    </source>
</evidence>
<keyword evidence="3" id="KW-1185">Reference proteome</keyword>
<dbReference type="EMBL" id="JACAZH010000015">
    <property type="protein sequence ID" value="KAF7349610.1"/>
    <property type="molecule type" value="Genomic_DNA"/>
</dbReference>
<feature type="signal peptide" evidence="1">
    <location>
        <begin position="1"/>
        <end position="22"/>
    </location>
</feature>
<gene>
    <name evidence="2" type="ORF">MSAN_01686700</name>
</gene>
<protein>
    <recommendedName>
        <fullName evidence="4">Cell wall protein</fullName>
    </recommendedName>
</protein>
<name>A0A8H6Y0M1_9AGAR</name>
<feature type="chain" id="PRO_5034889474" description="Cell wall protein" evidence="1">
    <location>
        <begin position="23"/>
        <end position="144"/>
    </location>
</feature>
<reference evidence="2" key="1">
    <citation type="submission" date="2020-05" db="EMBL/GenBank/DDBJ databases">
        <title>Mycena genomes resolve the evolution of fungal bioluminescence.</title>
        <authorList>
            <person name="Tsai I.J."/>
        </authorList>
    </citation>
    <scope>NUCLEOTIDE SEQUENCE</scope>
    <source>
        <strain evidence="2">160909Yilan</strain>
    </source>
</reference>
<evidence type="ECO:0000256" key="1">
    <source>
        <dbReference type="SAM" id="SignalP"/>
    </source>
</evidence>
<dbReference type="OrthoDB" id="3053260at2759"/>
<accession>A0A8H6Y0M1</accession>
<sequence length="144" mass="13610">MFRSSASFVLALFATSVLTAGAAPVQMKARALDLATICNDLSNVQGITNDITTGLTAIAGIAGSGTSGLAGVLNTFEGIVSKVSTVEQTLTAACSALTGGSTDTATAAAADSTDTAAAASTDTAAAAAGTDTAAAGDATATASA</sequence>
<comment type="caution">
    <text evidence="2">The sequence shown here is derived from an EMBL/GenBank/DDBJ whole genome shotgun (WGS) entry which is preliminary data.</text>
</comment>
<keyword evidence="1" id="KW-0732">Signal</keyword>
<organism evidence="2 3">
    <name type="scientific">Mycena sanguinolenta</name>
    <dbReference type="NCBI Taxonomy" id="230812"/>
    <lineage>
        <taxon>Eukaryota</taxon>
        <taxon>Fungi</taxon>
        <taxon>Dikarya</taxon>
        <taxon>Basidiomycota</taxon>
        <taxon>Agaricomycotina</taxon>
        <taxon>Agaricomycetes</taxon>
        <taxon>Agaricomycetidae</taxon>
        <taxon>Agaricales</taxon>
        <taxon>Marasmiineae</taxon>
        <taxon>Mycenaceae</taxon>
        <taxon>Mycena</taxon>
    </lineage>
</organism>